<dbReference type="Proteomes" id="UP000675920">
    <property type="component" value="Unplaced"/>
</dbReference>
<comment type="similarity">
    <text evidence="1">Belongs to the RelE toxin family.</text>
</comment>
<keyword evidence="2" id="KW-1277">Toxin-antitoxin system</keyword>
<reference evidence="4" key="3">
    <citation type="journal article" date="2010" name="Mol. Microbiol.">
        <title>Interaction specificity, toxicity and regulation of a paralogous set of ParE/RelE-family toxin-antitoxin systems.</title>
        <authorList>
            <person name="Fiebig A."/>
            <person name="Castro Rojas C.M."/>
            <person name="Siegal-Gaskins D."/>
            <person name="Crosson S."/>
        </authorList>
    </citation>
    <scope>NUCLEOTIDE SEQUENCE</scope>
</reference>
<dbReference type="Pfam" id="PF05016">
    <property type="entry name" value="ParE_toxin"/>
    <property type="match status" value="1"/>
</dbReference>
<reference evidence="4" key="5">
    <citation type="submission" date="2025-08" db="UniProtKB">
        <authorList>
            <consortium name="RefSeq"/>
        </authorList>
    </citation>
    <scope>IDENTIFICATION</scope>
</reference>
<dbReference type="PANTHER" id="PTHR33755">
    <property type="entry name" value="TOXIN PARE1-RELATED"/>
    <property type="match status" value="1"/>
</dbReference>
<accession>A0A8B6X2S1</accession>
<name>A0A8B6X2S1_9BURK</name>
<dbReference type="InterPro" id="IPR035093">
    <property type="entry name" value="RelE/ParE_toxin_dom_sf"/>
</dbReference>
<evidence type="ECO:0000313" key="3">
    <source>
        <dbReference type="Proteomes" id="UP000675920"/>
    </source>
</evidence>
<sequence>MASVATTRRALADLDGVWDYIAADNADAADRFLDELRCFLDLIATQPLMGRARPELAPAVRSLPFQRYVLFYRPQADGIELVRFLHASRDIAADSFS</sequence>
<keyword evidence="3" id="KW-1185">Reference proteome</keyword>
<dbReference type="AlphaFoldDB" id="A0A8B6X2S1"/>
<evidence type="ECO:0000256" key="1">
    <source>
        <dbReference type="ARBA" id="ARBA00006226"/>
    </source>
</evidence>
<organism evidence="3 4">
    <name type="scientific">Derxia gummosa DSM 723</name>
    <dbReference type="NCBI Taxonomy" id="1121388"/>
    <lineage>
        <taxon>Bacteria</taxon>
        <taxon>Pseudomonadati</taxon>
        <taxon>Pseudomonadota</taxon>
        <taxon>Betaproteobacteria</taxon>
        <taxon>Burkholderiales</taxon>
        <taxon>Alcaligenaceae</taxon>
        <taxon>Derxia</taxon>
    </lineage>
</organism>
<dbReference type="InterPro" id="IPR007712">
    <property type="entry name" value="RelE/ParE_toxin"/>
</dbReference>
<dbReference type="Gene3D" id="3.30.2310.20">
    <property type="entry name" value="RelE-like"/>
    <property type="match status" value="1"/>
</dbReference>
<reference evidence="4" key="1">
    <citation type="journal article" date="2005" name="Nucleic Acids Res.">
        <title>Toxin-antitoxin loci are highly abundant in free-living but lost from host-associated prokaryotes.</title>
        <authorList>
            <person name="Pandey D.P."/>
            <person name="Gerdes K."/>
        </authorList>
    </citation>
    <scope>NUCLEOTIDE SEQUENCE</scope>
</reference>
<dbReference type="RefSeq" id="WP_028310836.1">
    <property type="nucleotide sequence ID" value="NZ_AXWS01000008.1"/>
</dbReference>
<evidence type="ECO:0000256" key="2">
    <source>
        <dbReference type="ARBA" id="ARBA00022649"/>
    </source>
</evidence>
<evidence type="ECO:0000313" key="4">
    <source>
        <dbReference type="RefSeq" id="WP_028310836.1"/>
    </source>
</evidence>
<reference evidence="4" key="4">
    <citation type="journal article" date="2017" name="Curr. Opin. Microbiol.">
        <title>Toxin-antitoxin systems: reversible toxicity.</title>
        <authorList>
            <person name="Hall A.M."/>
            <person name="Gollan B."/>
            <person name="Helaine S."/>
        </authorList>
    </citation>
    <scope>NUCLEOTIDE SEQUENCE</scope>
</reference>
<proteinExistence type="inferred from homology"/>
<dbReference type="PANTHER" id="PTHR33755:SF6">
    <property type="entry name" value="PLASMID STABILIZATION SYSTEM PROTEIN"/>
    <property type="match status" value="1"/>
</dbReference>
<protein>
    <submittedName>
        <fullName evidence="4">Type II toxin-antitoxin system RelE/ParE family toxin</fullName>
    </submittedName>
</protein>
<dbReference type="OrthoDB" id="9798046at2"/>
<reference evidence="4" key="2">
    <citation type="journal article" date="2010" name="Biochemistry">
        <title>A conserved mode of protein recognition and binding in a ParD-ParE toxin-antitoxin complex.</title>
        <authorList>
            <person name="Dalton K.M."/>
            <person name="Crosson S."/>
        </authorList>
    </citation>
    <scope>NUCLEOTIDE SEQUENCE</scope>
</reference>
<dbReference type="InterPro" id="IPR051803">
    <property type="entry name" value="TA_system_RelE-like_toxin"/>
</dbReference>